<reference evidence="3 4" key="1">
    <citation type="journal article" date="2017" name="Front. Microbiol.">
        <title>New Insights into the Diversity of the Genus Faecalibacterium.</title>
        <authorList>
            <person name="Benevides L."/>
            <person name="Burman S."/>
            <person name="Martin R."/>
            <person name="Robert V."/>
            <person name="Thomas M."/>
            <person name="Miquel S."/>
            <person name="Chain F."/>
            <person name="Sokol H."/>
            <person name="Bermudez-Humaran L.G."/>
            <person name="Morrison M."/>
            <person name="Langella P."/>
            <person name="Azevedo V.A."/>
            <person name="Chatel J.M."/>
            <person name="Soares S."/>
        </authorList>
    </citation>
    <scope>NUCLEOTIDE SEQUENCE [LARGE SCALE GENOMIC DNA]</scope>
    <source>
        <strain evidence="3 4">CNCM I 4573</strain>
    </source>
</reference>
<dbReference type="PANTHER" id="PTHR31339:SF9">
    <property type="entry name" value="PLASMIN AND FIBRONECTIN-BINDING PROTEIN A"/>
    <property type="match status" value="1"/>
</dbReference>
<comment type="caution">
    <text evidence="3">The sequence shown here is derived from an EMBL/GenBank/DDBJ whole genome shotgun (WGS) entry which is preliminary data.</text>
</comment>
<dbReference type="InterPro" id="IPR006311">
    <property type="entry name" value="TAT_signal"/>
</dbReference>
<evidence type="ECO:0000313" key="3">
    <source>
        <dbReference type="EMBL" id="PDX74824.1"/>
    </source>
</evidence>
<dbReference type="NCBIfam" id="TIGR01409">
    <property type="entry name" value="TAT_signal_seq"/>
    <property type="match status" value="1"/>
</dbReference>
<dbReference type="InterPro" id="IPR012334">
    <property type="entry name" value="Pectin_lyas_fold"/>
</dbReference>
<organism evidence="3 4">
    <name type="scientific">Faecalibacterium prausnitzii</name>
    <dbReference type="NCBI Taxonomy" id="853"/>
    <lineage>
        <taxon>Bacteria</taxon>
        <taxon>Bacillati</taxon>
        <taxon>Bacillota</taxon>
        <taxon>Clostridia</taxon>
        <taxon>Eubacteriales</taxon>
        <taxon>Oscillospiraceae</taxon>
        <taxon>Faecalibacterium</taxon>
    </lineage>
</organism>
<name>A0A2A7A6P4_9FIRM</name>
<proteinExistence type="predicted"/>
<dbReference type="Pfam" id="PF13229">
    <property type="entry name" value="Beta_helix"/>
    <property type="match status" value="1"/>
</dbReference>
<feature type="chain" id="PRO_5011998288" description="Right handed beta helix domain-containing protein" evidence="1">
    <location>
        <begin position="49"/>
        <end position="918"/>
    </location>
</feature>
<dbReference type="InterPro" id="IPR039448">
    <property type="entry name" value="Beta_helix"/>
</dbReference>
<dbReference type="InterPro" id="IPR006626">
    <property type="entry name" value="PbH1"/>
</dbReference>
<evidence type="ECO:0000259" key="2">
    <source>
        <dbReference type="Pfam" id="PF13229"/>
    </source>
</evidence>
<protein>
    <recommendedName>
        <fullName evidence="2">Right handed beta helix domain-containing protein</fullName>
    </recommendedName>
</protein>
<evidence type="ECO:0000256" key="1">
    <source>
        <dbReference type="SAM" id="SignalP"/>
    </source>
</evidence>
<dbReference type="AlphaFoldDB" id="A0A2A7A6P4"/>
<dbReference type="InterPro" id="IPR051801">
    <property type="entry name" value="GH28_Enzymes"/>
</dbReference>
<evidence type="ECO:0000313" key="4">
    <source>
        <dbReference type="Proteomes" id="UP000220157"/>
    </source>
</evidence>
<keyword evidence="1" id="KW-0732">Signal</keyword>
<dbReference type="Pfam" id="PF10518">
    <property type="entry name" value="TAT_signal"/>
    <property type="match status" value="1"/>
</dbReference>
<sequence>MYTIKIQIVQCKKGGNLVMFSKKISRRSFLKVSAVTTAMAAMGLPAFAAEDTAEENCFQTLNIPRATGSTVDKSVLLDESRLYLITDFGAVSEGDPVQNTKAINAAIQAASEAGGGTVVVPAGDFKSYTIRLQSGVNLRIDANGIIRAARADLYDWYGNQTMVGEGGNYDEPEVNLYAGLQDHGHTYFANSLFYAADKHDIMIYGEGLIDGSYMDDTGTLINVLSGNDPSNPKNRTDRGYSSTWYGNKAIALVRCENVVLDGIRILNGGHFAIIAEGTRNMTVNDLIVDTNRDAYNIDCSQDVTVSNSHFNSLTDDAIVMKASYGAGVFMPTQNVLIEDCVVSGYDAGSVITGACTTDKIVATDACGPTARVKFGTESTCGYHTVTITRVRFERSRGFCMEAVDGSSLTNIVMTDCTMDTVSSSPIFIRVGDRARYPVTGHTTEQAINAANDVRLDNSGWVLPNRAEYQLYPVARYSPSYNKSKTVSIDGVSSFKVVDPANPTRINNANLAEIDGKLYLYRWDDAQHQYVPDMTREISRKDAVYYANATAAKDLASVSNVEISNIRITNVDPRYPILLEGLVDSKVKNVILRNISVQYRGGLSLQEAVEQRQLGTYWVYSQSGSAPTVQKLPWLVNTFFSKCEGLLPRVAWKNGTWVDDPYNVPEMVAEYPEPSILGILPAYGIYARHVEGLVLQNVALNYVIQDKRPAIVLDDVSNADLRTVAAKTALGVKAVVTVTNHYKRHVGNEYVPEEPYFTTTCENLKLGLLSREQVTVDTPAPGTPADSLYGDIRLPIPENGYQFATKTQDYPLPLTVHRPYFSHIGDQTLQLGQTLTLTVSGRNPANGVRTTQPQPAAVIEALDGGLTYGTAGLLPLGASFDAGSHTLTFTPKAKGTYKVTFTLDDDVIPVSKTVKITVV</sequence>
<dbReference type="Proteomes" id="UP000220157">
    <property type="component" value="Unassembled WGS sequence"/>
</dbReference>
<dbReference type="InterPro" id="IPR013783">
    <property type="entry name" value="Ig-like_fold"/>
</dbReference>
<gene>
    <name evidence="3" type="ORF">CGS56_11675</name>
</gene>
<dbReference type="PROSITE" id="PS51318">
    <property type="entry name" value="TAT"/>
    <property type="match status" value="1"/>
</dbReference>
<dbReference type="Gene3D" id="2.160.20.10">
    <property type="entry name" value="Single-stranded right-handed beta-helix, Pectin lyase-like"/>
    <property type="match status" value="1"/>
</dbReference>
<dbReference type="SUPFAM" id="SSF51126">
    <property type="entry name" value="Pectin lyase-like"/>
    <property type="match status" value="1"/>
</dbReference>
<feature type="domain" description="Right handed beta helix" evidence="2">
    <location>
        <begin position="246"/>
        <end position="356"/>
    </location>
</feature>
<dbReference type="InterPro" id="IPR011050">
    <property type="entry name" value="Pectin_lyase_fold/virulence"/>
</dbReference>
<dbReference type="EMBL" id="NMTW01000045">
    <property type="protein sequence ID" value="PDX74824.1"/>
    <property type="molecule type" value="Genomic_DNA"/>
</dbReference>
<accession>A0A2A7A6P4</accession>
<dbReference type="InterPro" id="IPR019546">
    <property type="entry name" value="TAT_signal_bac_arc"/>
</dbReference>
<feature type="signal peptide" evidence="1">
    <location>
        <begin position="1"/>
        <end position="48"/>
    </location>
</feature>
<dbReference type="PANTHER" id="PTHR31339">
    <property type="entry name" value="PECTIN LYASE-RELATED"/>
    <property type="match status" value="1"/>
</dbReference>
<dbReference type="SMART" id="SM00710">
    <property type="entry name" value="PbH1"/>
    <property type="match status" value="6"/>
</dbReference>
<dbReference type="Gene3D" id="2.60.40.10">
    <property type="entry name" value="Immunoglobulins"/>
    <property type="match status" value="1"/>
</dbReference>